<dbReference type="Gene3D" id="3.70.10.10">
    <property type="match status" value="1"/>
</dbReference>
<comment type="subunit">
    <text evidence="1">Homotrimer. Interacts with the viral DNA polymerase; this interaction constitutes the polymerase holoenzyme. Interacts with the sliding-clamp-loader; this interaction allows the sliding-clamp-loader to open the sliding clamp. Interacts with the viral DNA ligase. Part of the replicase complex that includes the DNA polymerase, the polymerase clamp, the clamp loader complex, the single-stranded DNA binding protein, the primase, the helicase and the helicase assembly factor. Interacts with the viral RNA polymerase (RNAP). Part of the transcription activation complex containing host RNAP, the viral RNA polymerase sigma-like factor, the late transcription coactivator, and the sliding clamp.</text>
</comment>
<dbReference type="GO" id="GO:0006260">
    <property type="term" value="P:DNA replication"/>
    <property type="evidence" value="ECO:0007669"/>
    <property type="project" value="UniProtKB-KW"/>
</dbReference>
<dbReference type="EMBL" id="MG746602">
    <property type="protein sequence ID" value="AUO78711.1"/>
    <property type="molecule type" value="Genomic_DNA"/>
</dbReference>
<dbReference type="GO" id="GO:0039693">
    <property type="term" value="P:viral DNA genome replication"/>
    <property type="evidence" value="ECO:0007669"/>
    <property type="project" value="UniProtKB-UniRule"/>
</dbReference>
<evidence type="ECO:0000313" key="4">
    <source>
        <dbReference type="EMBL" id="AUO78711.1"/>
    </source>
</evidence>
<dbReference type="Pfam" id="PF09116">
    <property type="entry name" value="gp45-slide_C"/>
    <property type="match status" value="1"/>
</dbReference>
<evidence type="ECO:0000256" key="1">
    <source>
        <dbReference type="HAMAP-Rule" id="MF_04161"/>
    </source>
</evidence>
<gene>
    <name evidence="4" type="ORF">vBKpnF48_86</name>
</gene>
<evidence type="ECO:0000313" key="5">
    <source>
        <dbReference type="Proteomes" id="UP000240294"/>
    </source>
</evidence>
<dbReference type="GO" id="GO:0030337">
    <property type="term" value="F:DNA polymerase processivity factor activity"/>
    <property type="evidence" value="ECO:0007669"/>
    <property type="project" value="UniProtKB-UniRule"/>
</dbReference>
<keyword evidence="1" id="KW-1194">Viral DNA replication</keyword>
<feature type="domain" description="Sliding clamp C-terminal" evidence="3">
    <location>
        <begin position="116"/>
        <end position="226"/>
    </location>
</feature>
<keyword evidence="1" id="KW-0235">DNA replication</keyword>
<sequence length="234" mass="25811">MKFSKETIAVLKNFATINSGIVLTPGNFVMTRSIIGTTYADTTIQDEIDNELAIYDLSGFLSVLSLVGDDAEVTLQDDGQIAIKSNRSAVYWAGADKSTIVVPKAKASFPVANVITELKAEDLQQLKRVASGLNLDTITISNKSGEIVMQAYNKTEDPELVKPKYALTLGEYDGTENFNFVINRDNLKMVPADYKLMLWGKNLADGKKQTAAKFESDNYTYITAMEIDSTFDFQ</sequence>
<dbReference type="GO" id="GO:0019083">
    <property type="term" value="P:viral transcription"/>
    <property type="evidence" value="ECO:0007669"/>
    <property type="project" value="UniProtKB-UniRule"/>
</dbReference>
<dbReference type="HAMAP" id="MF_04161">
    <property type="entry name" value="Sliding_clamp_T4"/>
    <property type="match status" value="1"/>
</dbReference>
<evidence type="ECO:0000259" key="3">
    <source>
        <dbReference type="Pfam" id="PF09116"/>
    </source>
</evidence>
<keyword evidence="5" id="KW-1185">Reference proteome</keyword>
<protein>
    <recommendedName>
        <fullName evidence="1">Sliding clamp</fullName>
    </recommendedName>
    <alternativeName>
        <fullName evidence="1">DNA polymerase accessory protein Gp45</fullName>
    </alternativeName>
    <alternativeName>
        <fullName evidence="1">DNA polymerase clamp</fullName>
    </alternativeName>
</protein>
<evidence type="ECO:0000259" key="2">
    <source>
        <dbReference type="Pfam" id="PF02916"/>
    </source>
</evidence>
<organism evidence="4 5">
    <name type="scientific">Klebsiella phage vB_Kpn_F48</name>
    <dbReference type="NCBI Taxonomy" id="2070028"/>
    <lineage>
        <taxon>Viruses</taxon>
        <taxon>Duplodnaviria</taxon>
        <taxon>Heunggongvirae</taxon>
        <taxon>Uroviricota</taxon>
        <taxon>Caudoviricetes</taxon>
        <taxon>Marfavirus</taxon>
        <taxon>Marfavirus F48</taxon>
    </lineage>
</organism>
<comment type="similarity">
    <text evidence="1">Belongs to the Tevenvirinae sliding clamp family.</text>
</comment>
<dbReference type="InterPro" id="IPR015200">
    <property type="entry name" value="Sliding_clamp_C"/>
</dbReference>
<comment type="function">
    <text evidence="1">Sliding clamp that encircles the genomic DNA and links the DNA polymerase to the template to control the processivity of DNA synthesis. Responsible for tethering the catalytic subunit of DNA polymerase to DNA during high-speed replication. Interaction with the sliding-clamp-loader opens the sliding clamp so that it can be loaded around the DNA template. During transcription, encircles the DNA and tethers host RNA polymerase (RNAP) to it.</text>
</comment>
<dbReference type="InterPro" id="IPR004190">
    <property type="entry name" value="DNA_pol_proc_fac"/>
</dbReference>
<feature type="domain" description="DNA polymerase processivity factor" evidence="2">
    <location>
        <begin position="1"/>
        <end position="102"/>
    </location>
</feature>
<dbReference type="Proteomes" id="UP000240294">
    <property type="component" value="Genome"/>
</dbReference>
<dbReference type="Pfam" id="PF02916">
    <property type="entry name" value="DNA_PPF"/>
    <property type="match status" value="1"/>
</dbReference>
<reference evidence="5" key="1">
    <citation type="submission" date="2018-01" db="EMBL/GenBank/DDBJ databases">
        <title>Direct submission.</title>
        <authorList>
            <person name="Ciacci N."/>
        </authorList>
    </citation>
    <scope>NUCLEOTIDE SEQUENCE [LARGE SCALE GENOMIC DNA]</scope>
</reference>
<keyword evidence="1" id="KW-1195">Viral transcription</keyword>
<proteinExistence type="inferred from homology"/>
<name>A0A2I6UFF5_9CAUD</name>
<dbReference type="InterPro" id="IPR046938">
    <property type="entry name" value="DNA_clamp_sf"/>
</dbReference>
<dbReference type="SUPFAM" id="SSF55979">
    <property type="entry name" value="DNA clamp"/>
    <property type="match status" value="2"/>
</dbReference>
<dbReference type="InterPro" id="IPR046389">
    <property type="entry name" value="Sliding_clamp_T4"/>
</dbReference>
<accession>A0A2I6UFF5</accession>